<proteinExistence type="predicted"/>
<protein>
    <recommendedName>
        <fullName evidence="1">Reverse transcriptase domain-containing protein</fullName>
    </recommendedName>
</protein>
<dbReference type="Proteomes" id="UP000765509">
    <property type="component" value="Unassembled WGS sequence"/>
</dbReference>
<comment type="caution">
    <text evidence="2">The sequence shown here is derived from an EMBL/GenBank/DDBJ whole genome shotgun (WGS) entry which is preliminary data.</text>
</comment>
<dbReference type="Pfam" id="PF00078">
    <property type="entry name" value="RVT_1"/>
    <property type="match status" value="1"/>
</dbReference>
<evidence type="ECO:0000313" key="2">
    <source>
        <dbReference type="EMBL" id="MBW0590791.1"/>
    </source>
</evidence>
<dbReference type="PANTHER" id="PTHR33481">
    <property type="entry name" value="REVERSE TRANSCRIPTASE"/>
    <property type="match status" value="1"/>
</dbReference>
<gene>
    <name evidence="2" type="ORF">O181_130506</name>
</gene>
<dbReference type="EMBL" id="AVOT02139975">
    <property type="protein sequence ID" value="MBW0590791.1"/>
    <property type="molecule type" value="Genomic_DNA"/>
</dbReference>
<dbReference type="InterPro" id="IPR000477">
    <property type="entry name" value="RT_dom"/>
</dbReference>
<dbReference type="PANTHER" id="PTHR33481:SF1">
    <property type="entry name" value="ENDONUCLEASE_EXONUCLEASE_PHOSPHATASE DOMAIN-CONTAINING PROTEIN-RELATED"/>
    <property type="match status" value="1"/>
</dbReference>
<feature type="domain" description="Reverse transcriptase" evidence="1">
    <location>
        <begin position="1"/>
        <end position="138"/>
    </location>
</feature>
<name>A0A9Q3L296_9BASI</name>
<keyword evidence="3" id="KW-1185">Reference proteome</keyword>
<dbReference type="AlphaFoldDB" id="A0A9Q3L296"/>
<accession>A0A9Q3L296</accession>
<dbReference type="PROSITE" id="PS50878">
    <property type="entry name" value="RT_POL"/>
    <property type="match status" value="1"/>
</dbReference>
<organism evidence="2 3">
    <name type="scientific">Austropuccinia psidii MF-1</name>
    <dbReference type="NCBI Taxonomy" id="1389203"/>
    <lineage>
        <taxon>Eukaryota</taxon>
        <taxon>Fungi</taxon>
        <taxon>Dikarya</taxon>
        <taxon>Basidiomycota</taxon>
        <taxon>Pucciniomycotina</taxon>
        <taxon>Pucciniomycetes</taxon>
        <taxon>Pucciniales</taxon>
        <taxon>Sphaerophragmiaceae</taxon>
        <taxon>Austropuccinia</taxon>
    </lineage>
</organism>
<evidence type="ECO:0000259" key="1">
    <source>
        <dbReference type="PROSITE" id="PS50878"/>
    </source>
</evidence>
<dbReference type="OrthoDB" id="3265969at2759"/>
<sequence length="138" mass="15618">MLSSWIHHKWREKKIVIGTFLDVKSAYPMVHKKRLIHLLIAQNCPPYLYLIIDSFLTDRTTKLCLDQYISHEFNIPTGLPQGSPLSVILYLLYNSDLLIPGPPSLAKDTTSIAYVDDVTHLLAANSLKEGMEELGKVL</sequence>
<evidence type="ECO:0000313" key="3">
    <source>
        <dbReference type="Proteomes" id="UP000765509"/>
    </source>
</evidence>
<reference evidence="2" key="1">
    <citation type="submission" date="2021-03" db="EMBL/GenBank/DDBJ databases">
        <title>Draft genome sequence of rust myrtle Austropuccinia psidii MF-1, a brazilian biotype.</title>
        <authorList>
            <person name="Quecine M.C."/>
            <person name="Pachon D.M.R."/>
            <person name="Bonatelli M.L."/>
            <person name="Correr F.H."/>
            <person name="Franceschini L.M."/>
            <person name="Leite T.F."/>
            <person name="Margarido G.R.A."/>
            <person name="Almeida C.A."/>
            <person name="Ferrarezi J.A."/>
            <person name="Labate C.A."/>
        </authorList>
    </citation>
    <scope>NUCLEOTIDE SEQUENCE</scope>
    <source>
        <strain evidence="2">MF-1</strain>
    </source>
</reference>